<keyword evidence="4" id="KW-1185">Reference proteome</keyword>
<comment type="caution">
    <text evidence="3">The sequence shown here is derived from an EMBL/GenBank/DDBJ whole genome shotgun (WGS) entry which is preliminary data.</text>
</comment>
<dbReference type="PANTHER" id="PTHR39465">
    <property type="entry name" value="DNA LIGASE D, 3'-PHOSPHOESTERASE DOMAIN"/>
    <property type="match status" value="1"/>
</dbReference>
<dbReference type="InterPro" id="IPR014144">
    <property type="entry name" value="LigD_PE_domain"/>
</dbReference>
<reference evidence="3 4" key="1">
    <citation type="submission" date="2017-01" db="EMBL/GenBank/DDBJ databases">
        <title>The recent genome duplication of the halophilic yeast Hortaea werneckii: insights from long-read sequencing.</title>
        <authorList>
            <person name="Sinha S."/>
            <person name="Flibotte S."/>
            <person name="Neira M."/>
            <person name="Lenassi M."/>
            <person name="Gostincar C."/>
            <person name="Stajich J.E."/>
            <person name="Nislow C.E."/>
        </authorList>
    </citation>
    <scope>NUCLEOTIDE SEQUENCE [LARGE SCALE GENOMIC DNA]</scope>
    <source>
        <strain evidence="3 4">EXF-2000</strain>
    </source>
</reference>
<organism evidence="3 4">
    <name type="scientific">Hortaea werneckii EXF-2000</name>
    <dbReference type="NCBI Taxonomy" id="1157616"/>
    <lineage>
        <taxon>Eukaryota</taxon>
        <taxon>Fungi</taxon>
        <taxon>Dikarya</taxon>
        <taxon>Ascomycota</taxon>
        <taxon>Pezizomycotina</taxon>
        <taxon>Dothideomycetes</taxon>
        <taxon>Dothideomycetidae</taxon>
        <taxon>Mycosphaerellales</taxon>
        <taxon>Teratosphaeriaceae</taxon>
        <taxon>Hortaea</taxon>
    </lineage>
</organism>
<dbReference type="AlphaFoldDB" id="A0A1Z5TE51"/>
<feature type="region of interest" description="Disordered" evidence="1">
    <location>
        <begin position="186"/>
        <end position="214"/>
    </location>
</feature>
<protein>
    <recommendedName>
        <fullName evidence="2">DNA ligase D 3'-phosphoesterase domain-containing protein</fullName>
    </recommendedName>
</protein>
<dbReference type="PANTHER" id="PTHR39465:SF1">
    <property type="entry name" value="DNA LIGASE D 3'-PHOSPHOESTERASE DOMAIN-CONTAINING PROTEIN"/>
    <property type="match status" value="1"/>
</dbReference>
<proteinExistence type="predicted"/>
<feature type="region of interest" description="Disordered" evidence="1">
    <location>
        <begin position="1"/>
        <end position="45"/>
    </location>
</feature>
<dbReference type="EMBL" id="MUNK01000061">
    <property type="protein sequence ID" value="OTA34303.1"/>
    <property type="molecule type" value="Genomic_DNA"/>
</dbReference>
<evidence type="ECO:0000256" key="1">
    <source>
        <dbReference type="SAM" id="MobiDB-lite"/>
    </source>
</evidence>
<dbReference type="VEuPathDB" id="FungiDB:BTJ68_05814"/>
<evidence type="ECO:0000313" key="3">
    <source>
        <dbReference type="EMBL" id="OTA34303.1"/>
    </source>
</evidence>
<gene>
    <name evidence="3" type="ORF">BTJ68_05814</name>
</gene>
<feature type="domain" description="DNA ligase D 3'-phosphoesterase" evidence="2">
    <location>
        <begin position="108"/>
        <end position="244"/>
    </location>
</feature>
<accession>A0A1Z5TE51</accession>
<dbReference type="Proteomes" id="UP000194280">
    <property type="component" value="Unassembled WGS sequence"/>
</dbReference>
<name>A0A1Z5TE51_HORWE</name>
<dbReference type="OrthoDB" id="2588098at2759"/>
<dbReference type="Pfam" id="PF13298">
    <property type="entry name" value="LigD_N"/>
    <property type="match status" value="1"/>
</dbReference>
<sequence length="415" mass="47133">MPCNSLVRSISPPPIRKGSKIREDPNQAPQRGPVRESESLDSVENQDVEPTLAAVEAGHAQIKDHLEYFVKHLSHTVRPHPGPRLSTEDFESLYKRNQHAQGHHFVIHQHDHPISGVHYDLRLQFSETSSISFAVPYGMPGNANSQRPNRMAIETRVHNIWNNLIESASHATGSLLIWDTGEYEVMPRPQSQRQKMTDDELSDSETPEHDVDHRFESEKLFAAFRSRHIHLRLHGTKLPSDYTVALRLPSNNRFKGPSTKPRAKRRRVDPKKAAQLARQKYSTATSDTESDELGDSSNETTSVFGADEDAAIASEDDSEDAAIRANNAYPGSENTIGSIHQRHWFLTLDRRYSGFYKERSGSNVGRWVGGWGEPFFVRGRDVERSVVTGRNADEVMDDEGVEKFMRRKMWRPILE</sequence>
<evidence type="ECO:0000259" key="2">
    <source>
        <dbReference type="Pfam" id="PF13298"/>
    </source>
</evidence>
<dbReference type="InParanoid" id="A0A1Z5TE51"/>
<feature type="region of interest" description="Disordered" evidence="1">
    <location>
        <begin position="249"/>
        <end position="306"/>
    </location>
</feature>
<evidence type="ECO:0000313" key="4">
    <source>
        <dbReference type="Proteomes" id="UP000194280"/>
    </source>
</evidence>